<organism evidence="1 2">
    <name type="scientific">Sphingomonas citri</name>
    <dbReference type="NCBI Taxonomy" id="2862499"/>
    <lineage>
        <taxon>Bacteria</taxon>
        <taxon>Pseudomonadati</taxon>
        <taxon>Pseudomonadota</taxon>
        <taxon>Alphaproteobacteria</taxon>
        <taxon>Sphingomonadales</taxon>
        <taxon>Sphingomonadaceae</taxon>
        <taxon>Sphingomonas</taxon>
    </lineage>
</organism>
<name>A0ABS7BJU3_9SPHN</name>
<sequence>MMLDRIERALVLAPHPDDEVLGCGGTIARLTALGRHVEVAVVTRGTAPRFAAEQVAAVRREAAAAHALLGVATTHYLDLPAVELDRVAQADINAAVRAALVASRADTLFVPFVGDLHRDHQLIFDAAMVAARPRGSDYPARVLAYETVSETNWAAPYLAPSFQPNVFIDVADTLDAKLNAFRCFESQCHAFPDERSIETLRALAMVRGSCVGRHAAEAFVLIREVG</sequence>
<dbReference type="Gene3D" id="3.40.50.10320">
    <property type="entry name" value="LmbE-like"/>
    <property type="match status" value="1"/>
</dbReference>
<protein>
    <submittedName>
        <fullName evidence="1">PIG-L family deacetylase</fullName>
    </submittedName>
</protein>
<dbReference type="PANTHER" id="PTHR12993">
    <property type="entry name" value="N-ACETYLGLUCOSAMINYL-PHOSPHATIDYLINOSITOL DE-N-ACETYLASE-RELATED"/>
    <property type="match status" value="1"/>
</dbReference>
<dbReference type="PANTHER" id="PTHR12993:SF29">
    <property type="entry name" value="BLR3841 PROTEIN"/>
    <property type="match status" value="1"/>
</dbReference>
<proteinExistence type="predicted"/>
<evidence type="ECO:0000313" key="2">
    <source>
        <dbReference type="Proteomes" id="UP000759103"/>
    </source>
</evidence>
<comment type="caution">
    <text evidence="1">The sequence shown here is derived from an EMBL/GenBank/DDBJ whole genome shotgun (WGS) entry which is preliminary data.</text>
</comment>
<accession>A0ABS7BJU3</accession>
<keyword evidence="2" id="KW-1185">Reference proteome</keyword>
<evidence type="ECO:0000313" key="1">
    <source>
        <dbReference type="EMBL" id="MBW6529888.1"/>
    </source>
</evidence>
<dbReference type="SUPFAM" id="SSF102588">
    <property type="entry name" value="LmbE-like"/>
    <property type="match status" value="1"/>
</dbReference>
<dbReference type="Proteomes" id="UP000759103">
    <property type="component" value="Unassembled WGS sequence"/>
</dbReference>
<dbReference type="InterPro" id="IPR024078">
    <property type="entry name" value="LmbE-like_dom_sf"/>
</dbReference>
<gene>
    <name evidence="1" type="ORF">KZ820_04005</name>
</gene>
<dbReference type="Pfam" id="PF02585">
    <property type="entry name" value="PIG-L"/>
    <property type="match status" value="1"/>
</dbReference>
<reference evidence="1 2" key="1">
    <citation type="submission" date="2021-07" db="EMBL/GenBank/DDBJ databases">
        <title>Sphingomonas sp.</title>
        <authorList>
            <person name="Feng G."/>
            <person name="Li J."/>
            <person name="Pan M."/>
        </authorList>
    </citation>
    <scope>NUCLEOTIDE SEQUENCE [LARGE SCALE GENOMIC DNA]</scope>
    <source>
        <strain evidence="1 2">RRHST34</strain>
    </source>
</reference>
<dbReference type="InterPro" id="IPR003737">
    <property type="entry name" value="GlcNAc_PI_deacetylase-related"/>
</dbReference>
<dbReference type="EMBL" id="JAHXZN010000001">
    <property type="protein sequence ID" value="MBW6529888.1"/>
    <property type="molecule type" value="Genomic_DNA"/>
</dbReference>